<dbReference type="PROSITE" id="PS01124">
    <property type="entry name" value="HTH_ARAC_FAMILY_2"/>
    <property type="match status" value="1"/>
</dbReference>
<dbReference type="PANTHER" id="PTHR46796">
    <property type="entry name" value="HTH-TYPE TRANSCRIPTIONAL ACTIVATOR RHAS-RELATED"/>
    <property type="match status" value="1"/>
</dbReference>
<keyword evidence="3" id="KW-0804">Transcription</keyword>
<evidence type="ECO:0000256" key="1">
    <source>
        <dbReference type="ARBA" id="ARBA00023015"/>
    </source>
</evidence>
<evidence type="ECO:0000313" key="6">
    <source>
        <dbReference type="Proteomes" id="UP001269375"/>
    </source>
</evidence>
<keyword evidence="2" id="KW-0238">DNA-binding</keyword>
<dbReference type="InterPro" id="IPR037923">
    <property type="entry name" value="HTH-like"/>
</dbReference>
<dbReference type="InterPro" id="IPR003313">
    <property type="entry name" value="AraC-bd"/>
</dbReference>
<dbReference type="InterPro" id="IPR009057">
    <property type="entry name" value="Homeodomain-like_sf"/>
</dbReference>
<dbReference type="InterPro" id="IPR018060">
    <property type="entry name" value="HTH_AraC"/>
</dbReference>
<proteinExistence type="predicted"/>
<protein>
    <submittedName>
        <fullName evidence="5">AraC family transcriptional regulator</fullName>
    </submittedName>
</protein>
<dbReference type="InterPro" id="IPR050204">
    <property type="entry name" value="AraC_XylS_family_regulators"/>
</dbReference>
<accession>A0ABU1GTV8</accession>
<dbReference type="Proteomes" id="UP001269375">
    <property type="component" value="Unassembled WGS sequence"/>
</dbReference>
<comment type="caution">
    <text evidence="5">The sequence shown here is derived from an EMBL/GenBank/DDBJ whole genome shotgun (WGS) entry which is preliminary data.</text>
</comment>
<sequence>MAPMSADWFRLAPTERLERLEARFQGHAFSPHRHDTYAIGITLEGVQSFHYRRSHRHSLPGTVIVLHPDELHDGHAGCPGGFLYRMLYVKPALMQAMLKGRPLPFLTGGLSTDARLVRTVRTLLLDMDHAPGALEETDGLFDLTMALAENSDAGPMKGRHALDHLAAERARQYLDDNLLHGATLETLEMITGRERWSLSRDFRALYGTSPYRYLTLRRLDDTKHRIAGGASLTDAALTSGFADQSHMSRAFKRAYGVTPARWRALTTAPR</sequence>
<dbReference type="Pfam" id="PF02311">
    <property type="entry name" value="AraC_binding"/>
    <property type="match status" value="1"/>
</dbReference>
<dbReference type="EMBL" id="JARWAO010000001">
    <property type="protein sequence ID" value="MDR5895011.1"/>
    <property type="molecule type" value="Genomic_DNA"/>
</dbReference>
<dbReference type="SUPFAM" id="SSF46689">
    <property type="entry name" value="Homeodomain-like"/>
    <property type="match status" value="2"/>
</dbReference>
<evidence type="ECO:0000256" key="2">
    <source>
        <dbReference type="ARBA" id="ARBA00023125"/>
    </source>
</evidence>
<dbReference type="SMART" id="SM00342">
    <property type="entry name" value="HTH_ARAC"/>
    <property type="match status" value="1"/>
</dbReference>
<feature type="domain" description="HTH araC/xylS-type" evidence="4">
    <location>
        <begin position="168"/>
        <end position="265"/>
    </location>
</feature>
<dbReference type="RefSeq" id="WP_251592452.1">
    <property type="nucleotide sequence ID" value="NZ_JAMLJI010000002.1"/>
</dbReference>
<dbReference type="PANTHER" id="PTHR46796:SF2">
    <property type="entry name" value="TRANSCRIPTIONAL REGULATORY PROTEIN"/>
    <property type="match status" value="1"/>
</dbReference>
<reference evidence="5 6" key="1">
    <citation type="submission" date="2023-04" db="EMBL/GenBank/DDBJ databases">
        <title>A long-awaited taxogenomic arrangement of the family Halomonadaceae.</title>
        <authorList>
            <person name="De La Haba R."/>
            <person name="Chuvochina M."/>
            <person name="Wittouck S."/>
            <person name="Arahal D.R."/>
            <person name="Sanchez-Porro C."/>
            <person name="Hugenholtz P."/>
            <person name="Ventosa A."/>
        </authorList>
    </citation>
    <scope>NUCLEOTIDE SEQUENCE [LARGE SCALE GENOMIC DNA]</scope>
    <source>
        <strain evidence="5 6">DSM 22428</strain>
    </source>
</reference>
<dbReference type="Gene3D" id="1.10.10.60">
    <property type="entry name" value="Homeodomain-like"/>
    <property type="match status" value="1"/>
</dbReference>
<keyword evidence="6" id="KW-1185">Reference proteome</keyword>
<evidence type="ECO:0000313" key="5">
    <source>
        <dbReference type="EMBL" id="MDR5895011.1"/>
    </source>
</evidence>
<evidence type="ECO:0000256" key="3">
    <source>
        <dbReference type="ARBA" id="ARBA00023163"/>
    </source>
</evidence>
<dbReference type="Pfam" id="PF12833">
    <property type="entry name" value="HTH_18"/>
    <property type="match status" value="1"/>
</dbReference>
<keyword evidence="1" id="KW-0805">Transcription regulation</keyword>
<organism evidence="5 6">
    <name type="scientific">Larsenimonas suaedae</name>
    <dbReference type="NCBI Taxonomy" id="1851019"/>
    <lineage>
        <taxon>Bacteria</taxon>
        <taxon>Pseudomonadati</taxon>
        <taxon>Pseudomonadota</taxon>
        <taxon>Gammaproteobacteria</taxon>
        <taxon>Oceanospirillales</taxon>
        <taxon>Halomonadaceae</taxon>
        <taxon>Larsenimonas</taxon>
    </lineage>
</organism>
<evidence type="ECO:0000259" key="4">
    <source>
        <dbReference type="PROSITE" id="PS01124"/>
    </source>
</evidence>
<gene>
    <name evidence="5" type="ORF">QC825_02835</name>
</gene>
<dbReference type="SUPFAM" id="SSF51215">
    <property type="entry name" value="Regulatory protein AraC"/>
    <property type="match status" value="1"/>
</dbReference>
<name>A0ABU1GTV8_9GAMM</name>